<dbReference type="Proteomes" id="UP000358010">
    <property type="component" value="Unassembled WGS sequence"/>
</dbReference>
<organism evidence="2 3">
    <name type="scientific">Escherichia coli</name>
    <dbReference type="NCBI Taxonomy" id="562"/>
    <lineage>
        <taxon>Bacteria</taxon>
        <taxon>Pseudomonadati</taxon>
        <taxon>Pseudomonadota</taxon>
        <taxon>Gammaproteobacteria</taxon>
        <taxon>Enterobacterales</taxon>
        <taxon>Enterobacteriaceae</taxon>
        <taxon>Escherichia</taxon>
    </lineage>
</organism>
<dbReference type="InterPro" id="IPR041494">
    <property type="entry name" value="PIN7"/>
</dbReference>
<feature type="domain" description="PIN-like" evidence="1">
    <location>
        <begin position="32"/>
        <end position="130"/>
    </location>
</feature>
<accession>A0A485JRB7</accession>
<gene>
    <name evidence="2" type="ORF">NCTC10974_05852</name>
</gene>
<proteinExistence type="predicted"/>
<reference evidence="2 3" key="1">
    <citation type="submission" date="2019-03" db="EMBL/GenBank/DDBJ databases">
        <authorList>
            <consortium name="Pathogen Informatics"/>
        </authorList>
    </citation>
    <scope>NUCLEOTIDE SEQUENCE [LARGE SCALE GENOMIC DNA]</scope>
    <source>
        <strain evidence="2 3">NCTC10974</strain>
    </source>
</reference>
<sequence>MLFVVLYLIIKCANQKEEVVTRKSEKQQVIAFIDYENCSNLTEVALNIYTELIIFAGAKQNNVALPVNAFHEAVRVTLRHVREVSRNNVDFHLVLELGQCVCHYGPEKEYHIVSADKGYDGIVRTLQARGICCRRVSPDKVSSVKMAVPDMDIVIRWANKIQQAARKVRNMPVTEGAFNNYLKSQMRGEWRDVLTNDIRDELVHRGIMKIQGNKIIW</sequence>
<dbReference type="AlphaFoldDB" id="A0A485JRB7"/>
<protein>
    <recommendedName>
        <fullName evidence="1">PIN-like domain-containing protein</fullName>
    </recommendedName>
</protein>
<evidence type="ECO:0000313" key="2">
    <source>
        <dbReference type="EMBL" id="VFT72172.1"/>
    </source>
</evidence>
<dbReference type="EMBL" id="CAADJZ010000002">
    <property type="protein sequence ID" value="VFT72172.1"/>
    <property type="molecule type" value="Genomic_DNA"/>
</dbReference>
<evidence type="ECO:0000259" key="1">
    <source>
        <dbReference type="Pfam" id="PF18475"/>
    </source>
</evidence>
<name>A0A485JRB7_ECOLX</name>
<dbReference type="Pfam" id="PF18475">
    <property type="entry name" value="PIN7"/>
    <property type="match status" value="1"/>
</dbReference>
<evidence type="ECO:0000313" key="3">
    <source>
        <dbReference type="Proteomes" id="UP000358010"/>
    </source>
</evidence>